<gene>
    <name evidence="2" type="ORF">TWF696_007428</name>
</gene>
<feature type="region of interest" description="Disordered" evidence="1">
    <location>
        <begin position="102"/>
        <end position="153"/>
    </location>
</feature>
<accession>A0AAV9USU2</accession>
<dbReference type="EMBL" id="JAVHNQ010000005">
    <property type="protein sequence ID" value="KAK6347360.1"/>
    <property type="molecule type" value="Genomic_DNA"/>
</dbReference>
<feature type="compositionally biased region" description="Basic and acidic residues" evidence="1">
    <location>
        <begin position="415"/>
        <end position="434"/>
    </location>
</feature>
<name>A0AAV9USU2_9PEZI</name>
<feature type="region of interest" description="Disordered" evidence="1">
    <location>
        <begin position="830"/>
        <end position="1075"/>
    </location>
</feature>
<feature type="region of interest" description="Disordered" evidence="1">
    <location>
        <begin position="402"/>
        <end position="495"/>
    </location>
</feature>
<feature type="compositionally biased region" description="Pro residues" evidence="1">
    <location>
        <begin position="193"/>
        <end position="206"/>
    </location>
</feature>
<evidence type="ECO:0000313" key="3">
    <source>
        <dbReference type="Proteomes" id="UP001375240"/>
    </source>
</evidence>
<evidence type="ECO:0000256" key="1">
    <source>
        <dbReference type="SAM" id="MobiDB-lite"/>
    </source>
</evidence>
<feature type="region of interest" description="Disordered" evidence="1">
    <location>
        <begin position="1"/>
        <end position="36"/>
    </location>
</feature>
<protein>
    <submittedName>
        <fullName evidence="2">Uncharacterized protein</fullName>
    </submittedName>
</protein>
<feature type="compositionally biased region" description="Basic and acidic residues" evidence="1">
    <location>
        <begin position="706"/>
        <end position="745"/>
    </location>
</feature>
<reference evidence="2 3" key="1">
    <citation type="submission" date="2019-10" db="EMBL/GenBank/DDBJ databases">
        <authorList>
            <person name="Palmer J.M."/>
        </authorList>
    </citation>
    <scope>NUCLEOTIDE SEQUENCE [LARGE SCALE GENOMIC DNA]</scope>
    <source>
        <strain evidence="2 3">TWF696</strain>
    </source>
</reference>
<feature type="region of interest" description="Disordered" evidence="1">
    <location>
        <begin position="687"/>
        <end position="761"/>
    </location>
</feature>
<feature type="compositionally biased region" description="Pro residues" evidence="1">
    <location>
        <begin position="459"/>
        <end position="489"/>
    </location>
</feature>
<proteinExistence type="predicted"/>
<feature type="compositionally biased region" description="Polar residues" evidence="1">
    <location>
        <begin position="7"/>
        <end position="16"/>
    </location>
</feature>
<sequence length="1075" mass="117206">MAVIVANSDQQPSQRRVTFHRDTKPGHRYPSNRKELPTDVFPFTVGSSGVRSAPGARSLTSKSAPKYSFRSALRQPITAPDPVSGCQISDDGVEIPIGLRTRKLPPKQSSPAKQVTSNYDDKRHRAATKIPKQDIVKSGSSKTDPLKTPPPVTNLRVGAVGRIIKNSRLLSTITGLPALHATPVSGGGRRPTPRPPSDSTPAPRPGPGVTVPPATSSAEHTLTLSNMLYQTRLSGGDQQNILDLYQQAEAEFQKDLAEASWVISDALKAELQVYDDVNDKIALTTGRYEYDGWPEGQHSYWLYHTNASAPMFVGTSVRQRCNECINQLPADEAREANWRYRLCPHWRRVVFHEGYFEAIYTHGGNQSCPFCGVVRGAQATQHFSGCPFRLARAVDPDINAPEDYSDGLAGDADFDDIRKDPKAFDGKDPKDKGTESFPATLEKPVVSDDGDGSDNGDIPSPPRISPPPHPKSPGHVSPPPDTVSPPGPTLPGEIAAGTVRPLTDKDQKTNNDHYQQVQLVLSRSSHTAHKHHVRGVRQISAVSAANRLHINDIRTALKDKGLARPYWEMNTYIERSTTDFTKDSDFKLRLPDNVVENAAATRKQFNKPNPLSATTNYAGPARVLFKGNETWFKSRFNTDSAAYSKWRAQTYTFADLQKHAPMNTAAPVHPTTFYTEDTLDGVYWDGDNGIMIQAPTTGPGGDEPEGDKPDVPGGDKPDVPGGDKPDEPEGDKPEEPEVVDVDKVTDPPIEPPKKFVKPAQPDGVELGEHARATLEVSNPPPGATKGVVDGKSTNKGYRWCRYCTKRTERLVNKAKKKAKDTHFLKCWVAWPGDPVDGAKGSDEPVGDTDTTMRAANYHKGPSYSQLGVVGSKRKAAEDSEPEESSEESEVEDIVDESNDSETKNDPESSPVTKNITKTPNKRRRKVFKTPEFISSSHSATPTASSPPPIATPTPSSPSRKRKHISGNEEAVRAVARKKKKVTIGGADDTGNKDVGIGNARKTRKTEKDDVGDATNPEGSNEVEQEGGSPRPPLVTPRTTKKVSFETPESQDPKGLKRYRKTPGSRGRGSGGKHTR</sequence>
<dbReference type="Proteomes" id="UP001375240">
    <property type="component" value="Unassembled WGS sequence"/>
</dbReference>
<feature type="compositionally biased region" description="Polar residues" evidence="1">
    <location>
        <begin position="107"/>
        <end position="118"/>
    </location>
</feature>
<organism evidence="2 3">
    <name type="scientific">Orbilia brochopaga</name>
    <dbReference type="NCBI Taxonomy" id="3140254"/>
    <lineage>
        <taxon>Eukaryota</taxon>
        <taxon>Fungi</taxon>
        <taxon>Dikarya</taxon>
        <taxon>Ascomycota</taxon>
        <taxon>Pezizomycotina</taxon>
        <taxon>Orbiliomycetes</taxon>
        <taxon>Orbiliales</taxon>
        <taxon>Orbiliaceae</taxon>
        <taxon>Orbilia</taxon>
    </lineage>
</organism>
<feature type="region of interest" description="Disordered" evidence="1">
    <location>
        <begin position="178"/>
        <end position="217"/>
    </location>
</feature>
<evidence type="ECO:0000313" key="2">
    <source>
        <dbReference type="EMBL" id="KAK6347360.1"/>
    </source>
</evidence>
<feature type="compositionally biased region" description="Pro residues" evidence="1">
    <location>
        <begin position="944"/>
        <end position="955"/>
    </location>
</feature>
<feature type="compositionally biased region" description="Low complexity" evidence="1">
    <location>
        <begin position="934"/>
        <end position="943"/>
    </location>
</feature>
<dbReference type="AlphaFoldDB" id="A0AAV9USU2"/>
<keyword evidence="3" id="KW-1185">Reference proteome</keyword>
<feature type="compositionally biased region" description="Acidic residues" evidence="1">
    <location>
        <begin position="878"/>
        <end position="899"/>
    </location>
</feature>
<feature type="compositionally biased region" description="Polar residues" evidence="1">
    <location>
        <begin position="907"/>
        <end position="918"/>
    </location>
</feature>
<comment type="caution">
    <text evidence="2">The sequence shown here is derived from an EMBL/GenBank/DDBJ whole genome shotgun (WGS) entry which is preliminary data.</text>
</comment>